<proteinExistence type="predicted"/>
<comment type="caution">
    <text evidence="1">The sequence shown here is derived from an EMBL/GenBank/DDBJ whole genome shotgun (WGS) entry which is preliminary data.</text>
</comment>
<organism evidence="1 2">
    <name type="scientific">Phlebia brevispora</name>
    <dbReference type="NCBI Taxonomy" id="194682"/>
    <lineage>
        <taxon>Eukaryota</taxon>
        <taxon>Fungi</taxon>
        <taxon>Dikarya</taxon>
        <taxon>Basidiomycota</taxon>
        <taxon>Agaricomycotina</taxon>
        <taxon>Agaricomycetes</taxon>
        <taxon>Polyporales</taxon>
        <taxon>Meruliaceae</taxon>
        <taxon>Phlebia</taxon>
    </lineage>
</organism>
<gene>
    <name evidence="1" type="ORF">NM688_g2767</name>
</gene>
<sequence>MVFAGTLTPPDDSDRGVFWRTARPGRRGKRVDSDTDEELIGPAPTNSRHARATLARKQPVARWRPSPASMTQAEIDVHKMPINEALRSVDRNWYGTFPSQPEAPNDTHSTKIFHSMFRDISVPMYGLLSAWCTAVLYGMKYAPAFIFRVSVLIPRSVVMTIIYMKILFTRGLKTTVNRVLFVVALVQFSLATAMVAVCLQEAIVGFIDSPIPTLYFVNQGSPLHLAQITLKTINTTIGDCVLAWRLYTVWNRNIFLTIPIVVTIFVSAASGFASIGILSKLTPGEQFFSITVERWSLASWGATISAEMSATLLIAWKLWYTYIGTIGAHRLQHLKTLSIMFVILESGAILSSMSVILLAFYLSKAVAGGVIIAITLVPTSIFVRLASTNKLEPSDRDLSSSQFQSWLRSQERHRRSVPTASGTVGRSVHEDPELYEMHEKNLSGIARTISADDQA</sequence>
<dbReference type="EMBL" id="JANHOG010000366">
    <property type="protein sequence ID" value="KAJ3555088.1"/>
    <property type="molecule type" value="Genomic_DNA"/>
</dbReference>
<name>A0ACC1T7V2_9APHY</name>
<protein>
    <submittedName>
        <fullName evidence="1">Uncharacterized protein</fullName>
    </submittedName>
</protein>
<evidence type="ECO:0000313" key="2">
    <source>
        <dbReference type="Proteomes" id="UP001148662"/>
    </source>
</evidence>
<reference evidence="1" key="1">
    <citation type="submission" date="2022-07" db="EMBL/GenBank/DDBJ databases">
        <title>Genome Sequence of Phlebia brevispora.</title>
        <authorList>
            <person name="Buettner E."/>
        </authorList>
    </citation>
    <scope>NUCLEOTIDE SEQUENCE</scope>
    <source>
        <strain evidence="1">MPL23</strain>
    </source>
</reference>
<evidence type="ECO:0000313" key="1">
    <source>
        <dbReference type="EMBL" id="KAJ3555088.1"/>
    </source>
</evidence>
<keyword evidence="2" id="KW-1185">Reference proteome</keyword>
<dbReference type="Proteomes" id="UP001148662">
    <property type="component" value="Unassembled WGS sequence"/>
</dbReference>
<accession>A0ACC1T7V2</accession>